<organism evidence="3 4">
    <name type="scientific">Actinoalloteichus hymeniacidonis</name>
    <dbReference type="NCBI Taxonomy" id="340345"/>
    <lineage>
        <taxon>Bacteria</taxon>
        <taxon>Bacillati</taxon>
        <taxon>Actinomycetota</taxon>
        <taxon>Actinomycetes</taxon>
        <taxon>Pseudonocardiales</taxon>
        <taxon>Pseudonocardiaceae</taxon>
        <taxon>Actinoalloteichus</taxon>
    </lineage>
</organism>
<protein>
    <submittedName>
        <fullName evidence="3">Acetyltransferase</fullName>
    </submittedName>
</protein>
<evidence type="ECO:0000313" key="4">
    <source>
        <dbReference type="Proteomes" id="UP000095210"/>
    </source>
</evidence>
<evidence type="ECO:0000259" key="1">
    <source>
        <dbReference type="PROSITE" id="PS51186"/>
    </source>
</evidence>
<proteinExistence type="predicted"/>
<feature type="domain" description="N-acetyltransferase" evidence="1">
    <location>
        <begin position="1"/>
        <end position="108"/>
    </location>
</feature>
<dbReference type="AlphaFoldDB" id="A0AAC9HTC4"/>
<dbReference type="Gene3D" id="3.40.630.30">
    <property type="match status" value="1"/>
</dbReference>
<keyword evidence="4" id="KW-1185">Reference proteome</keyword>
<dbReference type="PROSITE" id="PS51186">
    <property type="entry name" value="GNAT"/>
    <property type="match status" value="1"/>
</dbReference>
<dbReference type="PROSITE" id="PS51729">
    <property type="entry name" value="GNAT_YJDJ"/>
    <property type="match status" value="1"/>
</dbReference>
<dbReference type="Proteomes" id="UP000095210">
    <property type="component" value="Chromosome"/>
</dbReference>
<feature type="domain" description="N-acetyltransferase" evidence="2">
    <location>
        <begin position="12"/>
        <end position="98"/>
    </location>
</feature>
<reference evidence="4" key="1">
    <citation type="submission" date="2016-03" db="EMBL/GenBank/DDBJ databases">
        <title>Complete genome sequence of the type strain Actinoalloteichus hymeniacidonis DSM 45092.</title>
        <authorList>
            <person name="Schaffert L."/>
            <person name="Albersmeier A."/>
            <person name="Winkler A."/>
            <person name="Kalinowski J."/>
            <person name="Zotchev S."/>
            <person name="Ruckert C."/>
        </authorList>
    </citation>
    <scope>NUCLEOTIDE SEQUENCE [LARGE SCALE GENOMIC DNA]</scope>
    <source>
        <strain evidence="4">HPA177(T) (DSM 45092(T))</strain>
    </source>
</reference>
<dbReference type="InterPro" id="IPR000182">
    <property type="entry name" value="GNAT_dom"/>
</dbReference>
<dbReference type="RefSeq" id="WP_069854015.1">
    <property type="nucleotide sequence ID" value="NZ_CP014859.1"/>
</dbReference>
<dbReference type="InterPro" id="IPR031165">
    <property type="entry name" value="GNAT_YJDJ"/>
</dbReference>
<accession>A0AAC9HTC4</accession>
<gene>
    <name evidence="3" type="ORF">TL08_22300</name>
</gene>
<sequence>MEQPSNAELAVTDAVEATRYEGRIAEQLAGFIDYGWAGPVLVLKYARVLPEFGGRGVGGALVRQALDDVRARGLLMQPACSFVASWVDKHPEYADLVAPQAGDRPAPE</sequence>
<dbReference type="PANTHER" id="PTHR31435:SF10">
    <property type="entry name" value="BSR4717 PROTEIN"/>
    <property type="match status" value="1"/>
</dbReference>
<dbReference type="KEGG" id="ahm:TL08_22300"/>
<dbReference type="GO" id="GO:0016747">
    <property type="term" value="F:acyltransferase activity, transferring groups other than amino-acyl groups"/>
    <property type="evidence" value="ECO:0007669"/>
    <property type="project" value="InterPro"/>
</dbReference>
<dbReference type="EMBL" id="CP014859">
    <property type="protein sequence ID" value="AOS65242.1"/>
    <property type="molecule type" value="Genomic_DNA"/>
</dbReference>
<dbReference type="InterPro" id="IPR045057">
    <property type="entry name" value="Gcn5-rel_NAT"/>
</dbReference>
<evidence type="ECO:0000259" key="2">
    <source>
        <dbReference type="PROSITE" id="PS51729"/>
    </source>
</evidence>
<dbReference type="Pfam" id="PF14542">
    <property type="entry name" value="Acetyltransf_CG"/>
    <property type="match status" value="1"/>
</dbReference>
<dbReference type="InterPro" id="IPR016181">
    <property type="entry name" value="Acyl_CoA_acyltransferase"/>
</dbReference>
<dbReference type="SUPFAM" id="SSF55729">
    <property type="entry name" value="Acyl-CoA N-acyltransferases (Nat)"/>
    <property type="match status" value="1"/>
</dbReference>
<dbReference type="CDD" id="cd04301">
    <property type="entry name" value="NAT_SF"/>
    <property type="match status" value="1"/>
</dbReference>
<dbReference type="PANTHER" id="PTHR31435">
    <property type="entry name" value="PROTEIN NATD1"/>
    <property type="match status" value="1"/>
</dbReference>
<name>A0AAC9HTC4_9PSEU</name>
<evidence type="ECO:0000313" key="3">
    <source>
        <dbReference type="EMBL" id="AOS65242.1"/>
    </source>
</evidence>